<dbReference type="FunFam" id="3.30.390.10:FF:000001">
    <property type="entry name" value="Enolase"/>
    <property type="match status" value="1"/>
</dbReference>
<feature type="binding site" evidence="9">
    <location>
        <position position="327"/>
    </location>
    <ligand>
        <name>Mg(2+)</name>
        <dbReference type="ChEBI" id="CHEBI:18420"/>
    </ligand>
</feature>
<feature type="active site" description="Proton donor" evidence="7">
    <location>
        <position position="215"/>
    </location>
</feature>
<dbReference type="InterPro" id="IPR020809">
    <property type="entry name" value="Enolase_CS"/>
</dbReference>
<dbReference type="PANTHER" id="PTHR11902:SF53">
    <property type="entry name" value="ENOLASE"/>
    <property type="match status" value="1"/>
</dbReference>
<proteinExistence type="evidence at transcript level"/>
<evidence type="ECO:0000313" key="14">
    <source>
        <dbReference type="Proteomes" id="UP000790787"/>
    </source>
</evidence>
<dbReference type="Gene3D" id="3.20.20.120">
    <property type="entry name" value="Enolase-like C-terminal domain"/>
    <property type="match status" value="1"/>
</dbReference>
<dbReference type="UniPathway" id="UPA00109">
    <property type="reaction ID" value="UER00187"/>
</dbReference>
<name>C5J0G6_TOBAC</name>
<feature type="binding site" evidence="8">
    <location>
        <position position="327"/>
    </location>
    <ligand>
        <name>substrate</name>
    </ligand>
</feature>
<dbReference type="SMART" id="SM01193">
    <property type="entry name" value="Enolase_N"/>
    <property type="match status" value="1"/>
</dbReference>
<evidence type="ECO:0000313" key="13">
    <source>
        <dbReference type="Proteomes" id="UP000084051"/>
    </source>
</evidence>
<feature type="binding site" evidence="8">
    <location>
        <position position="172"/>
    </location>
    <ligand>
        <name>substrate</name>
    </ligand>
</feature>
<evidence type="ECO:0000256" key="4">
    <source>
        <dbReference type="ARBA" id="ARBA00022842"/>
    </source>
</evidence>
<dbReference type="SUPFAM" id="SSF51604">
    <property type="entry name" value="Enolase C-terminal domain-like"/>
    <property type="match status" value="1"/>
</dbReference>
<dbReference type="InterPro" id="IPR036849">
    <property type="entry name" value="Enolase-like_C_sf"/>
</dbReference>
<evidence type="ECO:0000256" key="6">
    <source>
        <dbReference type="ARBA" id="ARBA00023239"/>
    </source>
</evidence>
<dbReference type="CDD" id="cd03313">
    <property type="entry name" value="enolase"/>
    <property type="match status" value="1"/>
</dbReference>
<dbReference type="InterPro" id="IPR000941">
    <property type="entry name" value="Enolase"/>
</dbReference>
<feature type="domain" description="Enolase C-terminal TIM barrel" evidence="10">
    <location>
        <begin position="147"/>
        <end position="440"/>
    </location>
</feature>
<dbReference type="GO" id="GO:0000287">
    <property type="term" value="F:magnesium ion binding"/>
    <property type="evidence" value="ECO:0007669"/>
    <property type="project" value="InterPro"/>
</dbReference>
<comment type="pathway">
    <text evidence="1">Carbohydrate degradation; glycolysis; pyruvate from D-glyceraldehyde 3-phosphate: step 4/5.</text>
</comment>
<dbReference type="RefSeq" id="NP_001312148.1">
    <property type="nucleotide sequence ID" value="NM_001325219.1"/>
</dbReference>
<keyword evidence="14" id="KW-1185">Reference proteome</keyword>
<evidence type="ECO:0000256" key="5">
    <source>
        <dbReference type="ARBA" id="ARBA00023152"/>
    </source>
</evidence>
<feature type="binding site" evidence="8">
    <location>
        <position position="163"/>
    </location>
    <ligand>
        <name>substrate</name>
    </ligand>
</feature>
<feature type="binding site" evidence="8">
    <location>
        <position position="300"/>
    </location>
    <ligand>
        <name>substrate</name>
    </ligand>
</feature>
<feature type="active site" description="Proton acceptor" evidence="7">
    <location>
        <position position="352"/>
    </location>
</feature>
<feature type="binding site" evidence="9">
    <location>
        <position position="250"/>
    </location>
    <ligand>
        <name>Mg(2+)</name>
        <dbReference type="ChEBI" id="CHEBI:18420"/>
    </ligand>
</feature>
<feature type="domain" description="Enolase N-terminal" evidence="11">
    <location>
        <begin position="4"/>
        <end position="139"/>
    </location>
</feature>
<accession>C5J0G6</accession>
<evidence type="ECO:0000313" key="12">
    <source>
        <dbReference type="EMBL" id="ACR56690.1"/>
    </source>
</evidence>
<evidence type="ECO:0000256" key="1">
    <source>
        <dbReference type="ARBA" id="ARBA00005031"/>
    </source>
</evidence>
<keyword evidence="4 9" id="KW-0460">Magnesium</keyword>
<dbReference type="GO" id="GO:0006096">
    <property type="term" value="P:glycolytic process"/>
    <property type="evidence" value="ECO:0007669"/>
    <property type="project" value="UniProtKB-UniPathway"/>
</dbReference>
<dbReference type="Pfam" id="PF03952">
    <property type="entry name" value="Enolase_N"/>
    <property type="match status" value="1"/>
</dbReference>
<reference evidence="13" key="2">
    <citation type="journal article" date="2014" name="Nat. Commun.">
        <title>The tobacco genome sequence and its comparison with those of tomato and potato.</title>
        <authorList>
            <person name="Sierro N."/>
            <person name="Battey J.N."/>
            <person name="Ouadi S."/>
            <person name="Bakaher N."/>
            <person name="Bovet L."/>
            <person name="Willig A."/>
            <person name="Goepfert S."/>
            <person name="Peitsch M.C."/>
            <person name="Ivanov N.V."/>
        </authorList>
    </citation>
    <scope>NUCLEOTIDE SEQUENCE [LARGE SCALE GENOMIC DNA]</scope>
    <source>
        <strain evidence="13">cv. TN90</strain>
    </source>
</reference>
<dbReference type="PROSITE" id="PS00164">
    <property type="entry name" value="ENOLASE"/>
    <property type="match status" value="1"/>
</dbReference>
<dbReference type="PIRSF" id="PIRSF001400">
    <property type="entry name" value="Enolase"/>
    <property type="match status" value="1"/>
</dbReference>
<evidence type="ECO:0000313" key="15">
    <source>
        <dbReference type="RefSeq" id="NP_001312148.1"/>
    </source>
</evidence>
<evidence type="ECO:0000256" key="2">
    <source>
        <dbReference type="ARBA" id="ARBA00009604"/>
    </source>
</evidence>
<dbReference type="GeneID" id="107776643"/>
<dbReference type="KEGG" id="nta:107776643"/>
<feature type="binding site" evidence="8">
    <location>
        <position position="403"/>
    </location>
    <ligand>
        <name>substrate</name>
    </ligand>
</feature>
<dbReference type="OrthoDB" id="1739814at2759"/>
<dbReference type="SFLD" id="SFLDF00002">
    <property type="entry name" value="enolase"/>
    <property type="match status" value="1"/>
</dbReference>
<dbReference type="NCBIfam" id="TIGR01060">
    <property type="entry name" value="eno"/>
    <property type="match status" value="1"/>
</dbReference>
<keyword evidence="9" id="KW-0479">Metal-binding</keyword>
<dbReference type="InterPro" id="IPR029017">
    <property type="entry name" value="Enolase-like_N"/>
</dbReference>
<evidence type="ECO:0000256" key="3">
    <source>
        <dbReference type="ARBA" id="ARBA00012058"/>
    </source>
</evidence>
<evidence type="ECO:0000256" key="8">
    <source>
        <dbReference type="PIRSR" id="PIRSR001400-2"/>
    </source>
</evidence>
<keyword evidence="5" id="KW-0324">Glycolysis</keyword>
<dbReference type="FunFam" id="3.20.20.120:FF:000002">
    <property type="entry name" value="Enolase 1"/>
    <property type="match status" value="1"/>
</dbReference>
<evidence type="ECO:0000259" key="11">
    <source>
        <dbReference type="SMART" id="SM01193"/>
    </source>
</evidence>
<dbReference type="PRINTS" id="PR00148">
    <property type="entry name" value="ENOLASE"/>
</dbReference>
<dbReference type="EMBL" id="FJ979826">
    <property type="protein sequence ID" value="ACR56690.1"/>
    <property type="molecule type" value="mRNA"/>
</dbReference>
<dbReference type="Gene3D" id="3.30.390.10">
    <property type="entry name" value="Enolase-like, N-terminal domain"/>
    <property type="match status" value="1"/>
</dbReference>
<feature type="binding site" evidence="8">
    <location>
        <begin position="379"/>
        <end position="382"/>
    </location>
    <ligand>
        <name>substrate</name>
    </ligand>
</feature>
<gene>
    <name evidence="15" type="primary">LOC107776643</name>
    <name evidence="15" type="synonym">enolase</name>
</gene>
<dbReference type="SMART" id="SM01192">
    <property type="entry name" value="Enolase_C"/>
    <property type="match status" value="1"/>
</dbReference>
<evidence type="ECO:0000256" key="9">
    <source>
        <dbReference type="PIRSR" id="PIRSR001400-3"/>
    </source>
</evidence>
<dbReference type="ProMEX" id="C5J0G6"/>
<dbReference type="AlphaFoldDB" id="C5J0G6"/>
<comment type="cofactor">
    <cofactor evidence="9">
        <name>Mg(2+)</name>
        <dbReference type="ChEBI" id="CHEBI:18420"/>
    </cofactor>
    <text evidence="9">Mg(2+) is required for catalysis and for stabilizing the dimer.</text>
</comment>
<feature type="binding site" evidence="9">
    <location>
        <position position="300"/>
    </location>
    <ligand>
        <name>Mg(2+)</name>
        <dbReference type="ChEBI" id="CHEBI:18420"/>
    </ligand>
</feature>
<evidence type="ECO:0000256" key="7">
    <source>
        <dbReference type="PIRSR" id="PIRSR001400-1"/>
    </source>
</evidence>
<dbReference type="InterPro" id="IPR020810">
    <property type="entry name" value="Enolase_C"/>
</dbReference>
<reference evidence="12 15" key="1">
    <citation type="journal article" date="2009" name="New Phytol.">
        <title>Antisense inhibition of enolase strongly limits the metabolism of aromatic amino acids, but has only minor effects on respiration in leaves of transgenic tobacco plants.</title>
        <authorList>
            <person name="Voll L.M."/>
            <person name="Hajirezaei M.R."/>
            <person name="Czogalla-Peter C."/>
            <person name="Lein W."/>
            <person name="Stitt M."/>
            <person name="Sonnewald U."/>
            <person name="Bornke F."/>
        </authorList>
    </citation>
    <scope>NUCLEOTIDE SEQUENCE</scope>
</reference>
<dbReference type="InterPro" id="IPR020811">
    <property type="entry name" value="Enolase_N"/>
</dbReference>
<dbReference type="Pfam" id="PF00113">
    <property type="entry name" value="Enolase_C"/>
    <property type="match status" value="1"/>
</dbReference>
<dbReference type="SFLD" id="SFLDG00178">
    <property type="entry name" value="enolase"/>
    <property type="match status" value="1"/>
</dbReference>
<comment type="similarity">
    <text evidence="2">Belongs to the enolase family.</text>
</comment>
<dbReference type="SUPFAM" id="SSF54826">
    <property type="entry name" value="Enolase N-terminal domain-like"/>
    <property type="match status" value="1"/>
</dbReference>
<reference evidence="15" key="3">
    <citation type="submission" date="2025-04" db="UniProtKB">
        <authorList>
            <consortium name="RefSeq"/>
        </authorList>
    </citation>
    <scope>IDENTIFICATION</scope>
</reference>
<organism evidence="12">
    <name type="scientific">Nicotiana tabacum</name>
    <name type="common">Common tobacco</name>
    <dbReference type="NCBI Taxonomy" id="4097"/>
    <lineage>
        <taxon>Eukaryota</taxon>
        <taxon>Viridiplantae</taxon>
        <taxon>Streptophyta</taxon>
        <taxon>Embryophyta</taxon>
        <taxon>Tracheophyta</taxon>
        <taxon>Spermatophyta</taxon>
        <taxon>Magnoliopsida</taxon>
        <taxon>eudicotyledons</taxon>
        <taxon>Gunneridae</taxon>
        <taxon>Pentapetalae</taxon>
        <taxon>asterids</taxon>
        <taxon>lamiids</taxon>
        <taxon>Solanales</taxon>
        <taxon>Solanaceae</taxon>
        <taxon>Nicotianoideae</taxon>
        <taxon>Nicotianeae</taxon>
        <taxon>Nicotiana</taxon>
    </lineage>
</organism>
<evidence type="ECO:0000259" key="10">
    <source>
        <dbReference type="SMART" id="SM01192"/>
    </source>
</evidence>
<dbReference type="EC" id="4.2.1.11" evidence="3"/>
<keyword evidence="6 12" id="KW-0456">Lyase</keyword>
<dbReference type="GO" id="GO:0000015">
    <property type="term" value="C:phosphopyruvate hydratase complex"/>
    <property type="evidence" value="ECO:0007669"/>
    <property type="project" value="InterPro"/>
</dbReference>
<dbReference type="Proteomes" id="UP000790787">
    <property type="component" value="Chromosome 10"/>
</dbReference>
<dbReference type="HAMAP" id="MF_00318">
    <property type="entry name" value="Enolase"/>
    <property type="match status" value="1"/>
</dbReference>
<protein>
    <recommendedName>
        <fullName evidence="3">phosphopyruvate hydratase</fullName>
        <ecNumber evidence="3">4.2.1.11</ecNumber>
    </recommendedName>
</protein>
<dbReference type="GO" id="GO:0004634">
    <property type="term" value="F:phosphopyruvate hydratase activity"/>
    <property type="evidence" value="ECO:0007669"/>
    <property type="project" value="UniProtKB-EC"/>
</dbReference>
<sequence>MATIKSIKARQIFDSRGNPTVEVDVTLSNGVFARAAVPSGASTGIYEALELRDGGSEYLGKGVSKAVNNVNSIIGPALIGKDATDQTGLDNFMVHELDGTQNEWGWCKQKLGANAILAVSLAVCKAGAAARNVPLYKHIADLAGNKKLVLPVPAFNVINGGSHAGNKLAMQEFMILPTGASSFKEAMKMGCEVYHHLKAVIKKKYGQDATNVGDEGGFAPNIQENKEGLELLKTAIEKAGYTGKVVIGMDVAASEFFLNDKSYDLNFKEENNDGSQKISGDQLKDLYKTFVSEYPIVSIEDPFDQDDWETYAKLTTEMGEQVQIVGDDLLVTNPKRVAKAIAEKTCNALLLKVNQIGSVTESIEAVKMSKQAGWGVMTSHRSGETEDTFIADLAVGLSTGQIKTGAPCRSERLAKYNQLLRIEEELGSDAVYAGASFRKPVEPY</sequence>
<dbReference type="SFLD" id="SFLDS00001">
    <property type="entry name" value="Enolase"/>
    <property type="match status" value="1"/>
</dbReference>
<dbReference type="PANTHER" id="PTHR11902">
    <property type="entry name" value="ENOLASE"/>
    <property type="match status" value="1"/>
</dbReference>